<comment type="caution">
    <text evidence="2">Lacks conserved residue(s) required for the propagation of feature annotation.</text>
</comment>
<dbReference type="InterPro" id="IPR013320">
    <property type="entry name" value="ConA-like_dom_sf"/>
</dbReference>
<reference evidence="5 6" key="1">
    <citation type="submission" date="2024-04" db="EMBL/GenBank/DDBJ databases">
        <authorList>
            <person name="Waldvogel A.-M."/>
            <person name="Schoenle A."/>
        </authorList>
    </citation>
    <scope>NUCLEOTIDE SEQUENCE [LARGE SCALE GENOMIC DNA]</scope>
</reference>
<name>A0AAV2JUS4_KNICA</name>
<evidence type="ECO:0000256" key="2">
    <source>
        <dbReference type="PROSITE-ProRule" id="PRU00124"/>
    </source>
</evidence>
<keyword evidence="6" id="KW-1185">Reference proteome</keyword>
<dbReference type="PROSITE" id="PS50060">
    <property type="entry name" value="MAM_2"/>
    <property type="match status" value="6"/>
</dbReference>
<dbReference type="CDD" id="cd06263">
    <property type="entry name" value="MAM"/>
    <property type="match status" value="4"/>
</dbReference>
<evidence type="ECO:0000313" key="6">
    <source>
        <dbReference type="Proteomes" id="UP001497482"/>
    </source>
</evidence>
<accession>A0AAV2JUS4</accession>
<dbReference type="InterPro" id="IPR002172">
    <property type="entry name" value="LDrepeatLR_classA_rpt"/>
</dbReference>
<dbReference type="SMART" id="SM00137">
    <property type="entry name" value="MAM"/>
    <property type="match status" value="5"/>
</dbReference>
<proteinExistence type="predicted"/>
<evidence type="ECO:0000313" key="5">
    <source>
        <dbReference type="EMBL" id="CAL1580356.1"/>
    </source>
</evidence>
<protein>
    <recommendedName>
        <fullName evidence="4">MAM domain-containing protein</fullName>
    </recommendedName>
</protein>
<evidence type="ECO:0000256" key="3">
    <source>
        <dbReference type="SAM" id="SignalP"/>
    </source>
</evidence>
<dbReference type="InterPro" id="IPR051560">
    <property type="entry name" value="MAM_domain-containing"/>
</dbReference>
<dbReference type="InterPro" id="IPR000998">
    <property type="entry name" value="MAM_dom"/>
</dbReference>
<feature type="domain" description="MAM" evidence="4">
    <location>
        <begin position="49"/>
        <end position="206"/>
    </location>
</feature>
<evidence type="ECO:0000259" key="4">
    <source>
        <dbReference type="PROSITE" id="PS50060"/>
    </source>
</evidence>
<dbReference type="PANTHER" id="PTHR23282:SF101">
    <property type="entry name" value="MAM DOMAIN-CONTAINING PROTEIN"/>
    <property type="match status" value="1"/>
</dbReference>
<dbReference type="AlphaFoldDB" id="A0AAV2JUS4"/>
<feature type="domain" description="MAM" evidence="4">
    <location>
        <begin position="871"/>
        <end position="942"/>
    </location>
</feature>
<feature type="disulfide bond" evidence="2">
    <location>
        <begin position="33"/>
        <end position="48"/>
    </location>
</feature>
<dbReference type="Proteomes" id="UP001497482">
    <property type="component" value="Chromosome 14"/>
</dbReference>
<dbReference type="PANTHER" id="PTHR23282">
    <property type="entry name" value="APICAL ENDOSOMAL GLYCOPROTEIN PRECURSOR"/>
    <property type="match status" value="1"/>
</dbReference>
<dbReference type="CDD" id="cd00112">
    <property type="entry name" value="LDLa"/>
    <property type="match status" value="1"/>
</dbReference>
<evidence type="ECO:0000256" key="1">
    <source>
        <dbReference type="ARBA" id="ARBA00023157"/>
    </source>
</evidence>
<dbReference type="EMBL" id="OZ035836">
    <property type="protein sequence ID" value="CAL1580356.1"/>
    <property type="molecule type" value="Genomic_DNA"/>
</dbReference>
<organism evidence="5 6">
    <name type="scientific">Knipowitschia caucasica</name>
    <name type="common">Caucasian dwarf goby</name>
    <name type="synonym">Pomatoschistus caucasicus</name>
    <dbReference type="NCBI Taxonomy" id="637954"/>
    <lineage>
        <taxon>Eukaryota</taxon>
        <taxon>Metazoa</taxon>
        <taxon>Chordata</taxon>
        <taxon>Craniata</taxon>
        <taxon>Vertebrata</taxon>
        <taxon>Euteleostomi</taxon>
        <taxon>Actinopterygii</taxon>
        <taxon>Neopterygii</taxon>
        <taxon>Teleostei</taxon>
        <taxon>Neoteleostei</taxon>
        <taxon>Acanthomorphata</taxon>
        <taxon>Gobiaria</taxon>
        <taxon>Gobiiformes</taxon>
        <taxon>Gobioidei</taxon>
        <taxon>Gobiidae</taxon>
        <taxon>Gobiinae</taxon>
        <taxon>Knipowitschia</taxon>
    </lineage>
</organism>
<dbReference type="Pfam" id="PF00629">
    <property type="entry name" value="MAM"/>
    <property type="match status" value="6"/>
</dbReference>
<feature type="chain" id="PRO_5043830780" description="MAM domain-containing protein" evidence="3">
    <location>
        <begin position="27"/>
        <end position="942"/>
    </location>
</feature>
<feature type="domain" description="MAM" evidence="4">
    <location>
        <begin position="216"/>
        <end position="363"/>
    </location>
</feature>
<feature type="signal peptide" evidence="3">
    <location>
        <begin position="1"/>
        <end position="26"/>
    </location>
</feature>
<dbReference type="Gene3D" id="2.60.120.200">
    <property type="match status" value="6"/>
</dbReference>
<keyword evidence="1 2" id="KW-1015">Disulfide bond</keyword>
<dbReference type="PROSITE" id="PS50068">
    <property type="entry name" value="LDLRA_2"/>
    <property type="match status" value="1"/>
</dbReference>
<keyword evidence="3" id="KW-0732">Signal</keyword>
<feature type="domain" description="MAM" evidence="4">
    <location>
        <begin position="714"/>
        <end position="869"/>
    </location>
</feature>
<sequence>MWTSATVLSVFLVAASVCCICSCAECASSGLVCDFKKDCEDGSDEEFCGSCDFEAHSCGWNNTGDQLYTWRRQMANSSVVPGFDHTTGTPTGFVMQIHVKEGASMFPKAVLEFSVNNELGLGCSVSFWYHIYNTDTYSKLNMVMLRGSTVKDLLSISKKNTKGWENATVFIGNQPKGFKLQFVSPRPFMGSNNIKLDDILFNNCAKNDIPPGSDQLSCDFEQDTCSWYHDYSSSLVWTRKSDKAEKPGYHMSIEAKRNLDINSRARLVSFPQSTDQHLCVSFWYHIFGSSIGSLKFITKYPGEEETVVWMRSGTQGNKWRFADLTFRSDKPIQFIIEAVVGGTQGSIAIDDIVVSRSSNGCPAERECTFQGSMCGLQTSAEFGWTRVKGSALPENSAGPKTDHTLGTDQGYYLSSQLWSLTTGAKALVNTTDMGPTVADGECLMFWYHMEGPGVGEINVYVHPNDNTEKLIPVWSRKGDQGSHWRHGRVTLLSPHQQFKVMFEAIAGHNPKGNIAIDDLIVLNDACPPEGFCDFEMDFCGWVNSPLAESGLEWDWLSGSSSGTHVPRRDHSLNSQFGHFAFFEIMKPNQTARLESEMMEKVDRACLELWHYSSDWILQHPSKIILTVLINENDSLRELWSKNGYLNNSWIPGRVDYRAGGRHKIVIEATCPRSNCGSISIDDIHIMRDYSCDGSIPVPTTAAPPPTTTAPASPVDCTFEQGLCSWVPDVNWIRSNGLDVAHPWHGPQFDHTIENNEGFYLLFNGSGSEDDEKASVSASIPDNFSEFCVEFWFFMLGPTVSSLELSIQTKSSELLVWTRHGTQNQKWMKSQVNITNSDIKKLKFSASRNRESRGFIAIDDILVKRGVCQHNDVCGFDSSWCNYENDVSHNGRWTRRKATEMDPDHTYRTEHGFYISVEPNSSEVAQLLTPLLPASVEMCVRFW</sequence>
<feature type="disulfide bond" evidence="2">
    <location>
        <begin position="21"/>
        <end position="39"/>
    </location>
</feature>
<dbReference type="GO" id="GO:0016020">
    <property type="term" value="C:membrane"/>
    <property type="evidence" value="ECO:0007669"/>
    <property type="project" value="InterPro"/>
</dbReference>
<dbReference type="SUPFAM" id="SSF49899">
    <property type="entry name" value="Concanavalin A-like lectins/glucanases"/>
    <property type="match status" value="6"/>
</dbReference>
<feature type="domain" description="MAM" evidence="4">
    <location>
        <begin position="365"/>
        <end position="528"/>
    </location>
</feature>
<gene>
    <name evidence="5" type="ORF">KC01_LOCUS11209</name>
</gene>
<feature type="domain" description="MAM" evidence="4">
    <location>
        <begin position="530"/>
        <end position="693"/>
    </location>
</feature>